<name>A0A9N7TPH0_PLEPL</name>
<sequence>MAVQVNEAKELAKNLEKQANKVQAEAGRRNKALKIFANLTSLPPFDTKLWRTSYKDQEGGVGLDKLIDKTEKEYND</sequence>
<evidence type="ECO:0000256" key="1">
    <source>
        <dbReference type="SAM" id="Coils"/>
    </source>
</evidence>
<reference evidence="2" key="1">
    <citation type="submission" date="2020-03" db="EMBL/GenBank/DDBJ databases">
        <authorList>
            <person name="Weist P."/>
        </authorList>
    </citation>
    <scope>NUCLEOTIDE SEQUENCE</scope>
</reference>
<keyword evidence="1" id="KW-0175">Coiled coil</keyword>
<dbReference type="EMBL" id="CADEAL010000221">
    <property type="protein sequence ID" value="CAB1416632.1"/>
    <property type="molecule type" value="Genomic_DNA"/>
</dbReference>
<accession>A0A9N7TPH0</accession>
<keyword evidence="3" id="KW-1185">Reference proteome</keyword>
<dbReference type="AlphaFoldDB" id="A0A9N7TPH0"/>
<protein>
    <submittedName>
        <fullName evidence="2">Uncharacterized protein</fullName>
    </submittedName>
</protein>
<feature type="coiled-coil region" evidence="1">
    <location>
        <begin position="1"/>
        <end position="32"/>
    </location>
</feature>
<proteinExistence type="predicted"/>
<gene>
    <name evidence="2" type="ORF">PLEPLA_LOCUS4423</name>
</gene>
<evidence type="ECO:0000313" key="2">
    <source>
        <dbReference type="EMBL" id="CAB1416632.1"/>
    </source>
</evidence>
<evidence type="ECO:0000313" key="3">
    <source>
        <dbReference type="Proteomes" id="UP001153269"/>
    </source>
</evidence>
<organism evidence="2 3">
    <name type="scientific">Pleuronectes platessa</name>
    <name type="common">European plaice</name>
    <dbReference type="NCBI Taxonomy" id="8262"/>
    <lineage>
        <taxon>Eukaryota</taxon>
        <taxon>Metazoa</taxon>
        <taxon>Chordata</taxon>
        <taxon>Craniata</taxon>
        <taxon>Vertebrata</taxon>
        <taxon>Euteleostomi</taxon>
        <taxon>Actinopterygii</taxon>
        <taxon>Neopterygii</taxon>
        <taxon>Teleostei</taxon>
        <taxon>Neoteleostei</taxon>
        <taxon>Acanthomorphata</taxon>
        <taxon>Carangaria</taxon>
        <taxon>Pleuronectiformes</taxon>
        <taxon>Pleuronectoidei</taxon>
        <taxon>Pleuronectidae</taxon>
        <taxon>Pleuronectes</taxon>
    </lineage>
</organism>
<comment type="caution">
    <text evidence="2">The sequence shown here is derived from an EMBL/GenBank/DDBJ whole genome shotgun (WGS) entry which is preliminary data.</text>
</comment>
<dbReference type="Proteomes" id="UP001153269">
    <property type="component" value="Unassembled WGS sequence"/>
</dbReference>